<keyword evidence="1" id="KW-0808">Transferase</keyword>
<dbReference type="EC" id="2.1.1.225" evidence="1"/>
<comment type="function">
    <text evidence="1">tRNA methylase which 2'-O-methylates cytidine(4) in tRNA(Pro) and tRNA(Gly)(GCC), and adenosine(4) in tRNA(His).</text>
</comment>
<evidence type="ECO:0000313" key="3">
    <source>
        <dbReference type="EMBL" id="KAB7503054.1"/>
    </source>
</evidence>
<evidence type="ECO:0000313" key="4">
    <source>
        <dbReference type="Proteomes" id="UP000326759"/>
    </source>
</evidence>
<evidence type="ECO:0000259" key="2">
    <source>
        <dbReference type="Pfam" id="PF05206"/>
    </source>
</evidence>
<dbReference type="Pfam" id="PF05206">
    <property type="entry name" value="TRM13"/>
    <property type="match status" value="1"/>
</dbReference>
<dbReference type="InterPro" id="IPR007871">
    <property type="entry name" value="Methyltransferase_TRM13"/>
</dbReference>
<keyword evidence="1" id="KW-0489">Methyltransferase</keyword>
<keyword evidence="1" id="KW-0862">Zinc</keyword>
<name>A0A5N5T8U2_9CRUS</name>
<dbReference type="OrthoDB" id="258806at2759"/>
<dbReference type="InterPro" id="IPR039044">
    <property type="entry name" value="Trm13"/>
</dbReference>
<comment type="catalytic activity">
    <reaction evidence="1">
        <text>cytidine(4) in tRNA(Pro) + S-adenosyl-L-methionine = 2'-O-methylcytidine(4) in tRNA(Pro) + S-adenosyl-L-homocysteine + H(+)</text>
        <dbReference type="Rhea" id="RHEA:32767"/>
        <dbReference type="Rhea" id="RHEA-COMP:10397"/>
        <dbReference type="Rhea" id="RHEA-COMP:10398"/>
        <dbReference type="ChEBI" id="CHEBI:15378"/>
        <dbReference type="ChEBI" id="CHEBI:57856"/>
        <dbReference type="ChEBI" id="CHEBI:59789"/>
        <dbReference type="ChEBI" id="CHEBI:74495"/>
        <dbReference type="ChEBI" id="CHEBI:82748"/>
        <dbReference type="EC" id="2.1.1.225"/>
    </reaction>
</comment>
<dbReference type="AlphaFoldDB" id="A0A5N5T8U2"/>
<dbReference type="EMBL" id="SEYY01005978">
    <property type="protein sequence ID" value="KAB7503054.1"/>
    <property type="molecule type" value="Genomic_DNA"/>
</dbReference>
<reference evidence="3 4" key="1">
    <citation type="journal article" date="2019" name="PLoS Biol.">
        <title>Sex chromosomes control vertical transmission of feminizing Wolbachia symbionts in an isopod.</title>
        <authorList>
            <person name="Becking T."/>
            <person name="Chebbi M.A."/>
            <person name="Giraud I."/>
            <person name="Moumen B."/>
            <person name="Laverre T."/>
            <person name="Caubet Y."/>
            <person name="Peccoud J."/>
            <person name="Gilbert C."/>
            <person name="Cordaux R."/>
        </authorList>
    </citation>
    <scope>NUCLEOTIDE SEQUENCE [LARGE SCALE GENOMIC DNA]</scope>
    <source>
        <strain evidence="3">ANa2</strain>
        <tissue evidence="3">Whole body excluding digestive tract and cuticle</tissue>
    </source>
</reference>
<comment type="catalytic activity">
    <reaction evidence="1">
        <text>cytidine(4) in tRNA(Gly)(GCC) + S-adenosyl-L-methionine = 2'-O-methylcytidine(4) in tRNA(Gly)(GCC) + S-adenosyl-L-homocysteine + H(+)</text>
        <dbReference type="Rhea" id="RHEA:43192"/>
        <dbReference type="Rhea" id="RHEA-COMP:10399"/>
        <dbReference type="Rhea" id="RHEA-COMP:10400"/>
        <dbReference type="ChEBI" id="CHEBI:15378"/>
        <dbReference type="ChEBI" id="CHEBI:57856"/>
        <dbReference type="ChEBI" id="CHEBI:59789"/>
        <dbReference type="ChEBI" id="CHEBI:74495"/>
        <dbReference type="ChEBI" id="CHEBI:82748"/>
        <dbReference type="EC" id="2.1.1.225"/>
    </reaction>
</comment>
<dbReference type="GO" id="GO:0030488">
    <property type="term" value="P:tRNA methylation"/>
    <property type="evidence" value="ECO:0007669"/>
    <property type="project" value="InterPro"/>
</dbReference>
<dbReference type="PANTHER" id="PTHR12998">
    <property type="entry name" value="TRNA:M(4)X MODIFICATION ENZYME TRM13 HOMOLOG"/>
    <property type="match status" value="1"/>
</dbReference>
<keyword evidence="1" id="KW-0949">S-adenosyl-L-methionine</keyword>
<dbReference type="GO" id="GO:0008270">
    <property type="term" value="F:zinc ion binding"/>
    <property type="evidence" value="ECO:0007669"/>
    <property type="project" value="UniProtKB-KW"/>
</dbReference>
<feature type="domain" description="Methyltransferase TRM13" evidence="2">
    <location>
        <begin position="103"/>
        <end position="384"/>
    </location>
</feature>
<dbReference type="GO" id="GO:0106050">
    <property type="term" value="F:tRNA 2'-O-methyltransferase activity"/>
    <property type="evidence" value="ECO:0007669"/>
    <property type="project" value="UniProtKB-UniRule"/>
</dbReference>
<evidence type="ECO:0000256" key="1">
    <source>
        <dbReference type="RuleBase" id="RU367103"/>
    </source>
</evidence>
<keyword evidence="1" id="KW-0863">Zinc-finger</keyword>
<accession>A0A5N5T8U2</accession>
<comment type="catalytic activity">
    <reaction evidence="1">
        <text>adenosine(4) in tRNA(His) + S-adenosyl-L-methionine = 2'-O-methyladenosine(4) in tRNA(His) + S-adenosyl-L-homocysteine + H(+)</text>
        <dbReference type="Rhea" id="RHEA:43196"/>
        <dbReference type="Rhea" id="RHEA-COMP:10401"/>
        <dbReference type="Rhea" id="RHEA-COMP:10402"/>
        <dbReference type="ChEBI" id="CHEBI:15378"/>
        <dbReference type="ChEBI" id="CHEBI:57856"/>
        <dbReference type="ChEBI" id="CHEBI:59789"/>
        <dbReference type="ChEBI" id="CHEBI:74411"/>
        <dbReference type="ChEBI" id="CHEBI:74477"/>
        <dbReference type="EC" id="2.1.1.225"/>
    </reaction>
</comment>
<protein>
    <recommendedName>
        <fullName evidence="1">tRNA:m(4)X modification enzyme TRM13</fullName>
        <ecNumber evidence="1">2.1.1.225</ecNumber>
    </recommendedName>
</protein>
<sequence length="389" mass="44046">TCFENKLSSHMKICNARERMDKPFFVKRINEGENEDDDGDASCSSSSRFKDLTDEELMEYIRKIEKIYDESIDTIELRINDHPAVGDALSRPGIGHSVIRHLKQNSSLLSLLEDKDLLNGGKDKVFVEFGAGRGKLTGWVIEAVKKKEDTLFILIDKGSQRYKIDAKLKHDLLNPSYLIVKYFEVVIDFSLRKFKKIKRLRVDIQDLDLSRVEGIEENSEIVVCGKHLCGAATDFSLRCITNCGKGSTCGIVIALCCHHRCTWKAYVGKKFLKEVGFSGKDFPVLVSLSSWAVSGSRQSVVNKEQLELSDEEKEIPSTPEPNINENRYERMGLSIDYRESIGRKVKAIIDHGRVEYVNNNHDLKSTLVQYVEQISTLENIALVAYGNTL</sequence>
<keyword evidence="1" id="KW-0479">Metal-binding</keyword>
<comment type="caution">
    <text evidence="3">The sequence shown here is derived from an EMBL/GenBank/DDBJ whole genome shotgun (WGS) entry which is preliminary data.</text>
</comment>
<keyword evidence="4" id="KW-1185">Reference proteome</keyword>
<organism evidence="3 4">
    <name type="scientific">Armadillidium nasatum</name>
    <dbReference type="NCBI Taxonomy" id="96803"/>
    <lineage>
        <taxon>Eukaryota</taxon>
        <taxon>Metazoa</taxon>
        <taxon>Ecdysozoa</taxon>
        <taxon>Arthropoda</taxon>
        <taxon>Crustacea</taxon>
        <taxon>Multicrustacea</taxon>
        <taxon>Malacostraca</taxon>
        <taxon>Eumalacostraca</taxon>
        <taxon>Peracarida</taxon>
        <taxon>Isopoda</taxon>
        <taxon>Oniscidea</taxon>
        <taxon>Crinocheta</taxon>
        <taxon>Armadillidiidae</taxon>
        <taxon>Armadillidium</taxon>
    </lineage>
</organism>
<gene>
    <name evidence="3" type="primary">Trmt13</name>
    <name evidence="3" type="ORF">Anas_13332</name>
</gene>
<feature type="non-terminal residue" evidence="3">
    <location>
        <position position="1"/>
    </location>
</feature>
<dbReference type="Proteomes" id="UP000326759">
    <property type="component" value="Unassembled WGS sequence"/>
</dbReference>
<comment type="similarity">
    <text evidence="1">Belongs to the methyltransferase TRM13 family.</text>
</comment>
<keyword evidence="1" id="KW-0819">tRNA processing</keyword>
<proteinExistence type="inferred from homology"/>
<dbReference type="PANTHER" id="PTHR12998:SF0">
    <property type="entry name" value="TRNA:M(4)X MODIFICATION ENZYME TRM13 HOMOLOG"/>
    <property type="match status" value="1"/>
</dbReference>